<proteinExistence type="predicted"/>
<reference evidence="7" key="1">
    <citation type="submission" date="2023-05" db="EMBL/GenBank/DDBJ databases">
        <authorList>
            <person name="Huff M."/>
        </authorList>
    </citation>
    <scope>NUCLEOTIDE SEQUENCE</scope>
</reference>
<accession>A0AAD1ZRL1</accession>
<comment type="pathway">
    <text evidence="6">Amino-acid biosynthesis.</text>
</comment>
<evidence type="ECO:0000256" key="5">
    <source>
        <dbReference type="ARBA" id="ARBA00022898"/>
    </source>
</evidence>
<gene>
    <name evidence="7" type="ORF">FPE_LOCUS22046</name>
</gene>
<dbReference type="PANTHER" id="PTHR43247">
    <property type="entry name" value="PHOSPHOSERINE AMINOTRANSFERASE"/>
    <property type="match status" value="1"/>
</dbReference>
<keyword evidence="8" id="KW-1185">Reference proteome</keyword>
<dbReference type="GO" id="GO:0006564">
    <property type="term" value="P:L-serine biosynthetic process"/>
    <property type="evidence" value="ECO:0007669"/>
    <property type="project" value="InterPro"/>
</dbReference>
<protein>
    <submittedName>
        <fullName evidence="7">Uncharacterized protein</fullName>
    </submittedName>
</protein>
<dbReference type="GO" id="GO:0004648">
    <property type="term" value="F:O-phospho-L-serine:2-oxoglutarate aminotransferase activity"/>
    <property type="evidence" value="ECO:0007669"/>
    <property type="project" value="InterPro"/>
</dbReference>
<evidence type="ECO:0000256" key="2">
    <source>
        <dbReference type="ARBA" id="ARBA00022576"/>
    </source>
</evidence>
<keyword evidence="3" id="KW-0028">Amino-acid biosynthesis</keyword>
<evidence type="ECO:0000256" key="3">
    <source>
        <dbReference type="ARBA" id="ARBA00022605"/>
    </source>
</evidence>
<evidence type="ECO:0000256" key="4">
    <source>
        <dbReference type="ARBA" id="ARBA00022679"/>
    </source>
</evidence>
<dbReference type="Gene3D" id="3.90.1150.10">
    <property type="entry name" value="Aspartate Aminotransferase, domain 1"/>
    <property type="match status" value="1"/>
</dbReference>
<name>A0AAD1ZRL1_9LAMI</name>
<keyword evidence="4" id="KW-0808">Transferase</keyword>
<dbReference type="GO" id="GO:0030170">
    <property type="term" value="F:pyridoxal phosphate binding"/>
    <property type="evidence" value="ECO:0007669"/>
    <property type="project" value="TreeGrafter"/>
</dbReference>
<evidence type="ECO:0000256" key="1">
    <source>
        <dbReference type="ARBA" id="ARBA00001933"/>
    </source>
</evidence>
<sequence>MCGLVFEDLIAQDGLNKVKKMNVKKAQIVYDTIDRSKGFFRCPVEKSVRSLMNGPLTLAKLKLEAGFVKEAAKEKMVQLKGHMSIEAWELQYAMLCLWLGLREKNNWFWFGILEPPLCHLPHRSR</sequence>
<dbReference type="PANTHER" id="PTHR43247:SF1">
    <property type="entry name" value="PHOSPHOSERINE AMINOTRANSFERASE"/>
    <property type="match status" value="1"/>
</dbReference>
<dbReference type="EMBL" id="OU503048">
    <property type="protein sequence ID" value="CAI9774616.1"/>
    <property type="molecule type" value="Genomic_DNA"/>
</dbReference>
<keyword evidence="2" id="KW-0032">Aminotransferase</keyword>
<dbReference type="SUPFAM" id="SSF53383">
    <property type="entry name" value="PLP-dependent transferases"/>
    <property type="match status" value="1"/>
</dbReference>
<dbReference type="GO" id="GO:0009570">
    <property type="term" value="C:chloroplast stroma"/>
    <property type="evidence" value="ECO:0007669"/>
    <property type="project" value="TreeGrafter"/>
</dbReference>
<dbReference type="Proteomes" id="UP000834106">
    <property type="component" value="Chromosome 13"/>
</dbReference>
<dbReference type="InterPro" id="IPR015424">
    <property type="entry name" value="PyrdxlP-dep_Trfase"/>
</dbReference>
<evidence type="ECO:0000313" key="8">
    <source>
        <dbReference type="Proteomes" id="UP000834106"/>
    </source>
</evidence>
<keyword evidence="5" id="KW-0663">Pyridoxal phosphate</keyword>
<dbReference type="AlphaFoldDB" id="A0AAD1ZRL1"/>
<dbReference type="InterPro" id="IPR015422">
    <property type="entry name" value="PyrdxlP-dep_Trfase_small"/>
</dbReference>
<organism evidence="7 8">
    <name type="scientific">Fraxinus pennsylvanica</name>
    <dbReference type="NCBI Taxonomy" id="56036"/>
    <lineage>
        <taxon>Eukaryota</taxon>
        <taxon>Viridiplantae</taxon>
        <taxon>Streptophyta</taxon>
        <taxon>Embryophyta</taxon>
        <taxon>Tracheophyta</taxon>
        <taxon>Spermatophyta</taxon>
        <taxon>Magnoliopsida</taxon>
        <taxon>eudicotyledons</taxon>
        <taxon>Gunneridae</taxon>
        <taxon>Pentapetalae</taxon>
        <taxon>asterids</taxon>
        <taxon>lamiids</taxon>
        <taxon>Lamiales</taxon>
        <taxon>Oleaceae</taxon>
        <taxon>Oleeae</taxon>
        <taxon>Fraxinus</taxon>
    </lineage>
</organism>
<evidence type="ECO:0000313" key="7">
    <source>
        <dbReference type="EMBL" id="CAI9774616.1"/>
    </source>
</evidence>
<evidence type="ECO:0000256" key="6">
    <source>
        <dbReference type="ARBA" id="ARBA00029440"/>
    </source>
</evidence>
<comment type="cofactor">
    <cofactor evidence="1">
        <name>pyridoxal 5'-phosphate</name>
        <dbReference type="ChEBI" id="CHEBI:597326"/>
    </cofactor>
</comment>
<dbReference type="InterPro" id="IPR022278">
    <property type="entry name" value="Pser_aminoTfrase"/>
</dbReference>